<dbReference type="PANTHER" id="PTHR13078:SF56">
    <property type="entry name" value="PEROXISOMAL MULTIFUNCTIONAL ENZYME TYPE 2"/>
    <property type="match status" value="1"/>
</dbReference>
<dbReference type="SUPFAM" id="SSF54637">
    <property type="entry name" value="Thioesterase/thiol ester dehydrase-isomerase"/>
    <property type="match status" value="2"/>
</dbReference>
<dbReference type="Pfam" id="PF01575">
    <property type="entry name" value="MaoC_dehydratas"/>
    <property type="match status" value="1"/>
</dbReference>
<organism evidence="3 4">
    <name type="scientific">Sinorhizobium americanum</name>
    <dbReference type="NCBI Taxonomy" id="194963"/>
    <lineage>
        <taxon>Bacteria</taxon>
        <taxon>Pseudomonadati</taxon>
        <taxon>Pseudomonadota</taxon>
        <taxon>Alphaproteobacteria</taxon>
        <taxon>Hyphomicrobiales</taxon>
        <taxon>Rhizobiaceae</taxon>
        <taxon>Sinorhizobium/Ensifer group</taxon>
        <taxon>Sinorhizobium</taxon>
    </lineage>
</organism>
<dbReference type="Pfam" id="PF22622">
    <property type="entry name" value="MFE-2_hydrat-2_N"/>
    <property type="match status" value="1"/>
</dbReference>
<feature type="domain" description="Peroxisomal multifunctional enzyme type 2-like N-terminal" evidence="2">
    <location>
        <begin position="20"/>
        <end position="146"/>
    </location>
</feature>
<dbReference type="AlphaFoldDB" id="A0A4R2AWD6"/>
<dbReference type="GO" id="GO:0006635">
    <property type="term" value="P:fatty acid beta-oxidation"/>
    <property type="evidence" value="ECO:0007669"/>
    <property type="project" value="TreeGrafter"/>
</dbReference>
<proteinExistence type="predicted"/>
<feature type="domain" description="MaoC-like" evidence="1">
    <location>
        <begin position="168"/>
        <end position="277"/>
    </location>
</feature>
<evidence type="ECO:0000313" key="3">
    <source>
        <dbReference type="EMBL" id="TCN17955.1"/>
    </source>
</evidence>
<dbReference type="GO" id="GO:0004300">
    <property type="term" value="F:enoyl-CoA hydratase activity"/>
    <property type="evidence" value="ECO:0007669"/>
    <property type="project" value="TreeGrafter"/>
</dbReference>
<dbReference type="Gene3D" id="3.10.129.10">
    <property type="entry name" value="Hotdog Thioesterase"/>
    <property type="match status" value="2"/>
</dbReference>
<dbReference type="InterPro" id="IPR054357">
    <property type="entry name" value="MFE-2_N"/>
</dbReference>
<evidence type="ECO:0000259" key="1">
    <source>
        <dbReference type="Pfam" id="PF01575"/>
    </source>
</evidence>
<dbReference type="PANTHER" id="PTHR13078">
    <property type="entry name" value="PEROXISOMAL MULTIFUNCTIONAL ENZYME TYPE 2-RELATED"/>
    <property type="match status" value="1"/>
</dbReference>
<evidence type="ECO:0000313" key="4">
    <source>
        <dbReference type="Proteomes" id="UP000295043"/>
    </source>
</evidence>
<evidence type="ECO:0000259" key="2">
    <source>
        <dbReference type="Pfam" id="PF22622"/>
    </source>
</evidence>
<name>A0A4R2AWD6_9HYPH</name>
<accession>A0A4R2AWD6</accession>
<reference evidence="3 4" key="1">
    <citation type="submission" date="2019-03" db="EMBL/GenBank/DDBJ databases">
        <title>Genomic Encyclopedia of Type Strains, Phase IV (KMG-V): Genome sequencing to study the core and pangenomes of soil and plant-associated prokaryotes.</title>
        <authorList>
            <person name="Whitman W."/>
        </authorList>
    </citation>
    <scope>NUCLEOTIDE SEQUENCE [LARGE SCALE GENOMIC DNA]</scope>
    <source>
        <strain evidence="3 4">23C40</strain>
    </source>
</reference>
<comment type="caution">
    <text evidence="3">The sequence shown here is derived from an EMBL/GenBank/DDBJ whole genome shotgun (WGS) entry which is preliminary data.</text>
</comment>
<gene>
    <name evidence="3" type="ORF">EV184_1361</name>
</gene>
<dbReference type="GO" id="GO:0044594">
    <property type="term" value="F:17-beta-hydroxysteroid dehydrogenase (NAD+) activity"/>
    <property type="evidence" value="ECO:0007669"/>
    <property type="project" value="TreeGrafter"/>
</dbReference>
<dbReference type="CDD" id="cd03448">
    <property type="entry name" value="HDE_HSD"/>
    <property type="match status" value="1"/>
</dbReference>
<dbReference type="EMBL" id="SLVU01000036">
    <property type="protein sequence ID" value="TCN17955.1"/>
    <property type="molecule type" value="Genomic_DNA"/>
</dbReference>
<dbReference type="Proteomes" id="UP000295043">
    <property type="component" value="Unassembled WGS sequence"/>
</dbReference>
<dbReference type="InterPro" id="IPR029069">
    <property type="entry name" value="HotDog_dom_sf"/>
</dbReference>
<sequence>MANFSAERVLNRQFEPVEHRYSRRDTALYALGVGLGETPTDPRQLRFVYERRMLALPTMASILGTPGFWLQDASLGVKWENVLHGEQGFELHDVLPVEGAVIGTSKVLNILDRGADKGAFIYSSNELREASTGRKIATLTSTEICRSNGGFGSRTDGAPPPHPIPNRAADAVWDFKTDAKAALIYRLSGDYNPLHVDPEVARVAGFEFPILHGLCTFGIAGHALLREFCEYDPSRLTAMKVRFSAPVYPGDTICTEMWRDGATISFRSSVRERGVVVLNNGKATVEPSLST</sequence>
<dbReference type="RefSeq" id="WP_132081658.1">
    <property type="nucleotide sequence ID" value="NZ_SLVU01000036.1"/>
</dbReference>
<dbReference type="InterPro" id="IPR002539">
    <property type="entry name" value="MaoC-like_dom"/>
</dbReference>
<dbReference type="GO" id="GO:0003857">
    <property type="term" value="F:(3S)-3-hydroxyacyl-CoA dehydrogenase (NAD+) activity"/>
    <property type="evidence" value="ECO:0007669"/>
    <property type="project" value="TreeGrafter"/>
</dbReference>
<protein>
    <submittedName>
        <fullName evidence="3">Acyl dehydratase</fullName>
    </submittedName>
</protein>